<feature type="region of interest" description="Disordered" evidence="1">
    <location>
        <begin position="102"/>
        <end position="290"/>
    </location>
</feature>
<feature type="region of interest" description="Disordered" evidence="1">
    <location>
        <begin position="471"/>
        <end position="522"/>
    </location>
</feature>
<feature type="region of interest" description="Disordered" evidence="1">
    <location>
        <begin position="1"/>
        <end position="46"/>
    </location>
</feature>
<reference evidence="3" key="1">
    <citation type="submission" date="2017-10" db="EMBL/GenBank/DDBJ databases">
        <title>Rapid genome shrinkage in a self-fertile nematode reveals novel sperm competition proteins.</title>
        <authorList>
            <person name="Yin D."/>
            <person name="Schwarz E.M."/>
            <person name="Thomas C.G."/>
            <person name="Felde R.L."/>
            <person name="Korf I.F."/>
            <person name="Cutter A.D."/>
            <person name="Schartner C.M."/>
            <person name="Ralston E.J."/>
            <person name="Meyer B.J."/>
            <person name="Haag E.S."/>
        </authorList>
    </citation>
    <scope>NUCLEOTIDE SEQUENCE [LARGE SCALE GENOMIC DNA]</scope>
    <source>
        <strain evidence="3">JU1422</strain>
    </source>
</reference>
<feature type="region of interest" description="Disordered" evidence="1">
    <location>
        <begin position="412"/>
        <end position="432"/>
    </location>
</feature>
<evidence type="ECO:0000313" key="2">
    <source>
        <dbReference type="EMBL" id="PIC28065.1"/>
    </source>
</evidence>
<feature type="compositionally biased region" description="Polar residues" evidence="1">
    <location>
        <begin position="114"/>
        <end position="123"/>
    </location>
</feature>
<dbReference type="InterPro" id="IPR043502">
    <property type="entry name" value="DNA/RNA_pol_sf"/>
</dbReference>
<feature type="compositionally biased region" description="Low complexity" evidence="1">
    <location>
        <begin position="102"/>
        <end position="113"/>
    </location>
</feature>
<organism evidence="2 3">
    <name type="scientific">Caenorhabditis nigoni</name>
    <dbReference type="NCBI Taxonomy" id="1611254"/>
    <lineage>
        <taxon>Eukaryota</taxon>
        <taxon>Metazoa</taxon>
        <taxon>Ecdysozoa</taxon>
        <taxon>Nematoda</taxon>
        <taxon>Chromadorea</taxon>
        <taxon>Rhabditida</taxon>
        <taxon>Rhabditina</taxon>
        <taxon>Rhabditomorpha</taxon>
        <taxon>Rhabditoidea</taxon>
        <taxon>Rhabditidae</taxon>
        <taxon>Peloderinae</taxon>
        <taxon>Caenorhabditis</taxon>
    </lineage>
</organism>
<feature type="compositionally biased region" description="Basic and acidic residues" evidence="1">
    <location>
        <begin position="36"/>
        <end position="45"/>
    </location>
</feature>
<proteinExistence type="predicted"/>
<name>A0A2G5TL89_9PELO</name>
<feature type="compositionally biased region" description="Polar residues" evidence="1">
    <location>
        <begin position="1"/>
        <end position="15"/>
    </location>
</feature>
<gene>
    <name evidence="2" type="primary">Cnig_chr_V.g20104</name>
    <name evidence="2" type="ORF">B9Z55_020104</name>
</gene>
<keyword evidence="3" id="KW-1185">Reference proteome</keyword>
<accession>A0A2G5TL89</accession>
<evidence type="ECO:0008006" key="4">
    <source>
        <dbReference type="Google" id="ProtNLM"/>
    </source>
</evidence>
<feature type="compositionally biased region" description="Basic residues" evidence="1">
    <location>
        <begin position="636"/>
        <end position="646"/>
    </location>
</feature>
<feature type="compositionally biased region" description="Basic and acidic residues" evidence="1">
    <location>
        <begin position="648"/>
        <end position="658"/>
    </location>
</feature>
<dbReference type="Gene3D" id="3.30.70.270">
    <property type="match status" value="1"/>
</dbReference>
<feature type="compositionally biased region" description="Polar residues" evidence="1">
    <location>
        <begin position="158"/>
        <end position="169"/>
    </location>
</feature>
<dbReference type="SUPFAM" id="SSF56672">
    <property type="entry name" value="DNA/RNA polymerases"/>
    <property type="match status" value="1"/>
</dbReference>
<feature type="compositionally biased region" description="Polar residues" evidence="1">
    <location>
        <begin position="471"/>
        <end position="506"/>
    </location>
</feature>
<dbReference type="Proteomes" id="UP000230233">
    <property type="component" value="Chromosome V"/>
</dbReference>
<protein>
    <recommendedName>
        <fullName evidence="4">Reverse transcriptase domain-containing protein</fullName>
    </recommendedName>
</protein>
<evidence type="ECO:0000256" key="1">
    <source>
        <dbReference type="SAM" id="MobiDB-lite"/>
    </source>
</evidence>
<feature type="compositionally biased region" description="Basic and acidic residues" evidence="1">
    <location>
        <begin position="235"/>
        <end position="246"/>
    </location>
</feature>
<feature type="compositionally biased region" description="Basic and acidic residues" evidence="1">
    <location>
        <begin position="207"/>
        <end position="224"/>
    </location>
</feature>
<dbReference type="OrthoDB" id="5858206at2759"/>
<dbReference type="AlphaFoldDB" id="A0A2G5TL89"/>
<dbReference type="InterPro" id="IPR043128">
    <property type="entry name" value="Rev_trsase/Diguanyl_cyclase"/>
</dbReference>
<dbReference type="EMBL" id="PDUG01000005">
    <property type="protein sequence ID" value="PIC28065.1"/>
    <property type="molecule type" value="Genomic_DNA"/>
</dbReference>
<evidence type="ECO:0000313" key="3">
    <source>
        <dbReference type="Proteomes" id="UP000230233"/>
    </source>
</evidence>
<feature type="compositionally biased region" description="Basic and acidic residues" evidence="1">
    <location>
        <begin position="513"/>
        <end position="522"/>
    </location>
</feature>
<comment type="caution">
    <text evidence="2">The sequence shown here is derived from an EMBL/GenBank/DDBJ whole genome shotgun (WGS) entry which is preliminary data.</text>
</comment>
<feature type="compositionally biased region" description="Low complexity" evidence="1">
    <location>
        <begin position="259"/>
        <end position="275"/>
    </location>
</feature>
<feature type="region of interest" description="Disordered" evidence="1">
    <location>
        <begin position="634"/>
        <end position="671"/>
    </location>
</feature>
<sequence>MHSAEMSSHRGNASLPSGGGASEACSGEGGRPHKSTPLERSEAKHSFAKIVSSPMVSPELPTQVQDCVKFKQFQVKESNVSEEVIPDDRFKDSFVAKRMNTDTTSSSQTVDSSGIKSISSTTEVPIVHPIGRNGEEQSVQDKIVEQQGSDQPELVQQGAPTSVVNSNGAKESPAEAVESGKELGGEIGNDCIRQTSSSSPAVVPLGQEEHRSKNNESASPKKTDNGNGTPLGDSKVVEDMKEKNSENGDGQPVTDDNGSDQAQEGQESSGSSVGDSGEGGRINHSTPSGFTDGDKVTLIFTVKESEKVRILTIYEFLTDKLKAKPFGRQVFQTFSDRTWLCDETRSFKDVATEERRIIFLWKRLLDEVPEGAGRAQKKHNNRALENLIKKCVQHVVNPDFTGRFKEELRMLKKKEASGQSSSSSTEEECRRDVSNGEMFRTLSLRAQQVASSSTWMLSKWLSKSADSSVQRRQWQAQVSKTGNNSSKGPGTTSNQWLTDEAVSQDSYPEDPDFEKSEEHKQCKIGDSCEQGRANKTISSEDSVANPVKSKVLVANTTDDVVLTKESVLAVPDGMADSKTQAMRDDSGSIIDLSKRDEVTEEQVTQLRQLLERFTDVFSRSTDESGSVVSIPVQKKDTRRKSCKGRSSKIPDKFRDELQKNNSASTTKSSTTRPIVSLTKKEVLLNISLSRRNLFWITVPDWDPSLRIRMVIEKAAEAKYFSLIGEVTGTEAYAFFDLPSDTESAATPLQHALTLLMTGLDEHVMINIDDVLIFSKTYEEHLVTIEKILSKLRRFNLKTSSKRCVFVGCSIDVCSRGHTSSHHTTNRNEMAKKLRGTLSFFRRLNNYETLWSHGSS</sequence>
<feature type="compositionally biased region" description="Low complexity" evidence="1">
    <location>
        <begin position="659"/>
        <end position="671"/>
    </location>
</feature>